<keyword evidence="3" id="KW-1185">Reference proteome</keyword>
<dbReference type="eggNOG" id="COG0702">
    <property type="taxonomic scope" value="Bacteria"/>
</dbReference>
<dbReference type="InterPro" id="IPR016040">
    <property type="entry name" value="NAD(P)-bd_dom"/>
</dbReference>
<gene>
    <name evidence="2" type="ORF">A374_04574</name>
</gene>
<dbReference type="PANTHER" id="PTHR14097">
    <property type="entry name" value="OXIDOREDUCTASE HTATIP2"/>
    <property type="match status" value="1"/>
</dbReference>
<dbReference type="RefSeq" id="WP_007201014.1">
    <property type="nucleotide sequence ID" value="NZ_AKKV01000020.1"/>
</dbReference>
<evidence type="ECO:0000313" key="3">
    <source>
        <dbReference type="Proteomes" id="UP000004080"/>
    </source>
</evidence>
<dbReference type="AlphaFoldDB" id="I8AMB4"/>
<feature type="domain" description="NAD(P)-binding" evidence="1">
    <location>
        <begin position="9"/>
        <end position="136"/>
    </location>
</feature>
<dbReference type="PANTHER" id="PTHR14097:SF7">
    <property type="entry name" value="OXIDOREDUCTASE HTATIP2"/>
    <property type="match status" value="1"/>
</dbReference>
<comment type="caution">
    <text evidence="2">The sequence shown here is derived from an EMBL/GenBank/DDBJ whole genome shotgun (WGS) entry which is preliminary data.</text>
</comment>
<organism evidence="2 3">
    <name type="scientific">Fictibacillus macauensis ZFHKF-1</name>
    <dbReference type="NCBI Taxonomy" id="1196324"/>
    <lineage>
        <taxon>Bacteria</taxon>
        <taxon>Bacillati</taxon>
        <taxon>Bacillota</taxon>
        <taxon>Bacilli</taxon>
        <taxon>Bacillales</taxon>
        <taxon>Fictibacillaceae</taxon>
        <taxon>Fictibacillus</taxon>
    </lineage>
</organism>
<name>I8AMB4_9BACL</name>
<evidence type="ECO:0000259" key="1">
    <source>
        <dbReference type="Pfam" id="PF13460"/>
    </source>
</evidence>
<protein>
    <submittedName>
        <fullName evidence="2">NAD dependent epimerase/dehydratase</fullName>
    </submittedName>
</protein>
<dbReference type="PATRIC" id="fig|1196324.3.peg.930"/>
<proteinExistence type="predicted"/>
<dbReference type="SUPFAM" id="SSF51735">
    <property type="entry name" value="NAD(P)-binding Rossmann-fold domains"/>
    <property type="match status" value="1"/>
</dbReference>
<dbReference type="STRING" id="1196324.A374_04574"/>
<evidence type="ECO:0000313" key="2">
    <source>
        <dbReference type="EMBL" id="EIT86819.1"/>
    </source>
</evidence>
<dbReference type="OrthoDB" id="9798632at2"/>
<dbReference type="EMBL" id="AKKV01000020">
    <property type="protein sequence ID" value="EIT86819.1"/>
    <property type="molecule type" value="Genomic_DNA"/>
</dbReference>
<reference evidence="2 3" key="1">
    <citation type="journal article" date="2012" name="J. Bacteriol.">
        <title>Genome of Bacillus macauensis ZFHKF-1, a Long-Chain-Forming Bacterium.</title>
        <authorList>
            <person name="Cai L."/>
            <person name="Zhang T."/>
        </authorList>
    </citation>
    <scope>NUCLEOTIDE SEQUENCE [LARGE SCALE GENOMIC DNA]</scope>
    <source>
        <strain evidence="2 3">ZFHKF-1</strain>
    </source>
</reference>
<accession>I8AMB4</accession>
<sequence length="213" mass="23703">MGKKAVLAGATGLVGRQLVQLLMESTQYDEVVLFSRRETGYQHKKIREIILDFAHLKNYRQEFQGADVFCCLGTTIKKAKSEALFRMVDRTYPAVMAKLAADEGGACFAVISALGAKVNSPFFYNRVKGEMERDVLSDGPEKTGIFRPSLLTGEREEWRLGEKVGEKVLQAFSFVLSGRLSKYRSVSASAVAYSMYGWAQSKETGKKILYPSS</sequence>
<dbReference type="Gene3D" id="3.40.50.720">
    <property type="entry name" value="NAD(P)-binding Rossmann-like Domain"/>
    <property type="match status" value="1"/>
</dbReference>
<dbReference type="Pfam" id="PF13460">
    <property type="entry name" value="NAD_binding_10"/>
    <property type="match status" value="1"/>
</dbReference>
<dbReference type="Proteomes" id="UP000004080">
    <property type="component" value="Unassembled WGS sequence"/>
</dbReference>
<dbReference type="InterPro" id="IPR036291">
    <property type="entry name" value="NAD(P)-bd_dom_sf"/>
</dbReference>